<keyword evidence="10" id="KW-1185">Reference proteome</keyword>
<keyword evidence="3" id="KW-0240">DNA-directed RNA polymerase</keyword>
<dbReference type="InterPro" id="IPR036603">
    <property type="entry name" value="RBP11-like"/>
</dbReference>
<evidence type="ECO:0000256" key="4">
    <source>
        <dbReference type="ARBA" id="ARBA00023163"/>
    </source>
</evidence>
<dbReference type="PANTHER" id="PTHR13946:SF28">
    <property type="entry name" value="DNA-DIRECTED RNA POLYMERASES I AND III SUBUNIT RPAC2"/>
    <property type="match status" value="1"/>
</dbReference>
<dbReference type="InterPro" id="IPR033898">
    <property type="entry name" value="RNAP_AC19"/>
</dbReference>
<dbReference type="GO" id="GO:0006362">
    <property type="term" value="P:transcription elongation by RNA polymerase I"/>
    <property type="evidence" value="ECO:0007669"/>
    <property type="project" value="TreeGrafter"/>
</dbReference>
<dbReference type="STRING" id="177199.A0A420Y6S4"/>
<dbReference type="Proteomes" id="UP000275385">
    <property type="component" value="Unassembled WGS sequence"/>
</dbReference>
<evidence type="ECO:0000256" key="3">
    <source>
        <dbReference type="ARBA" id="ARBA00022478"/>
    </source>
</evidence>
<feature type="compositionally biased region" description="Acidic residues" evidence="7">
    <location>
        <begin position="39"/>
        <end position="59"/>
    </location>
</feature>
<evidence type="ECO:0000259" key="8">
    <source>
        <dbReference type="Pfam" id="PF13656"/>
    </source>
</evidence>
<dbReference type="GO" id="GO:0005666">
    <property type="term" value="C:RNA polymerase III complex"/>
    <property type="evidence" value="ECO:0007669"/>
    <property type="project" value="TreeGrafter"/>
</dbReference>
<dbReference type="InterPro" id="IPR022905">
    <property type="entry name" value="Rpo11-like"/>
</dbReference>
<dbReference type="GO" id="GO:0003677">
    <property type="term" value="F:DNA binding"/>
    <property type="evidence" value="ECO:0007669"/>
    <property type="project" value="InterPro"/>
</dbReference>
<dbReference type="HAMAP" id="MF_00261">
    <property type="entry name" value="RNApol_arch_Rpo11"/>
    <property type="match status" value="1"/>
</dbReference>
<dbReference type="Pfam" id="PF13656">
    <property type="entry name" value="RNA_pol_L_2"/>
    <property type="match status" value="1"/>
</dbReference>
<dbReference type="PROSITE" id="PS01154">
    <property type="entry name" value="RNA_POL_L_13KD"/>
    <property type="match status" value="1"/>
</dbReference>
<organism evidence="9 10">
    <name type="scientific">Coniochaeta pulveracea</name>
    <dbReference type="NCBI Taxonomy" id="177199"/>
    <lineage>
        <taxon>Eukaryota</taxon>
        <taxon>Fungi</taxon>
        <taxon>Dikarya</taxon>
        <taxon>Ascomycota</taxon>
        <taxon>Pezizomycotina</taxon>
        <taxon>Sordariomycetes</taxon>
        <taxon>Sordariomycetidae</taxon>
        <taxon>Coniochaetales</taxon>
        <taxon>Coniochaetaceae</taxon>
        <taxon>Coniochaeta</taxon>
    </lineage>
</organism>
<dbReference type="AlphaFoldDB" id="A0A420Y6S4"/>
<feature type="region of interest" description="Disordered" evidence="7">
    <location>
        <begin position="1"/>
        <end position="64"/>
    </location>
</feature>
<proteinExistence type="inferred from homology"/>
<feature type="domain" description="DNA-directed RNA polymerase RBP11-like dimerisation" evidence="8">
    <location>
        <begin position="73"/>
        <end position="145"/>
    </location>
</feature>
<gene>
    <name evidence="9" type="primary">RPC19</name>
    <name evidence="9" type="ORF">DL546_000625</name>
</gene>
<dbReference type="FunFam" id="3.30.1360.10:FF:000006">
    <property type="entry name" value="DNA-directed RNA polymerases I and III subunit RPAC2"/>
    <property type="match status" value="1"/>
</dbReference>
<evidence type="ECO:0000313" key="10">
    <source>
        <dbReference type="Proteomes" id="UP000275385"/>
    </source>
</evidence>
<dbReference type="GO" id="GO:0046983">
    <property type="term" value="F:protein dimerization activity"/>
    <property type="evidence" value="ECO:0007669"/>
    <property type="project" value="InterPro"/>
</dbReference>
<dbReference type="GO" id="GO:0055029">
    <property type="term" value="C:nuclear DNA-directed RNA polymerase complex"/>
    <property type="evidence" value="ECO:0007669"/>
    <property type="project" value="UniProtKB-ARBA"/>
</dbReference>
<evidence type="ECO:0000313" key="9">
    <source>
        <dbReference type="EMBL" id="RKU43537.1"/>
    </source>
</evidence>
<dbReference type="PANTHER" id="PTHR13946">
    <property type="entry name" value="DNA-DIRECTED RNA POLYMERASE I,II,III"/>
    <property type="match status" value="1"/>
</dbReference>
<sequence>MGPKKIVFGEDGEDATMHDVPPSNQAAVTDDAAAVAQEDREEDMLDPQAEHEEEEEEEEQRVKLLPGSSATAASFEFEKEGHTLGNALRYIIMKNPDVEFCAYAIPHPSEDKMNIRIQTYEGTTAIEALEKGLKDLQDLCDVVADKFWTARDSFAGTATA</sequence>
<dbReference type="EMBL" id="QVQW01000041">
    <property type="protein sequence ID" value="RKU43537.1"/>
    <property type="molecule type" value="Genomic_DNA"/>
</dbReference>
<evidence type="ECO:0000256" key="1">
    <source>
        <dbReference type="ARBA" id="ARBA00004123"/>
    </source>
</evidence>
<feature type="compositionally biased region" description="Low complexity" evidence="7">
    <location>
        <begin position="26"/>
        <end position="36"/>
    </location>
</feature>
<evidence type="ECO:0000256" key="6">
    <source>
        <dbReference type="ARBA" id="ARBA00025751"/>
    </source>
</evidence>
<comment type="subcellular location">
    <subcellularLocation>
        <location evidence="1">Nucleus</location>
    </subcellularLocation>
</comment>
<protein>
    <recommendedName>
        <fullName evidence="2">DNA-directed RNA polymerases I and III subunit RPAC2</fullName>
    </recommendedName>
</protein>
<dbReference type="GO" id="GO:0003899">
    <property type="term" value="F:DNA-directed RNA polymerase activity"/>
    <property type="evidence" value="ECO:0007669"/>
    <property type="project" value="InterPro"/>
</dbReference>
<keyword evidence="4" id="KW-0804">Transcription</keyword>
<evidence type="ECO:0000256" key="5">
    <source>
        <dbReference type="ARBA" id="ARBA00023242"/>
    </source>
</evidence>
<name>A0A420Y6S4_9PEZI</name>
<dbReference type="Gene3D" id="3.30.1360.10">
    <property type="entry name" value="RNA polymerase, RBP11-like subunit"/>
    <property type="match status" value="1"/>
</dbReference>
<dbReference type="SUPFAM" id="SSF55257">
    <property type="entry name" value="RBP11-like subunits of RNA polymerase"/>
    <property type="match status" value="1"/>
</dbReference>
<dbReference type="InterPro" id="IPR009025">
    <property type="entry name" value="RBP11-like_dimer"/>
</dbReference>
<dbReference type="GO" id="GO:0005736">
    <property type="term" value="C:RNA polymerase I complex"/>
    <property type="evidence" value="ECO:0007669"/>
    <property type="project" value="TreeGrafter"/>
</dbReference>
<dbReference type="GO" id="GO:0006383">
    <property type="term" value="P:transcription by RNA polymerase III"/>
    <property type="evidence" value="ECO:0007669"/>
    <property type="project" value="TreeGrafter"/>
</dbReference>
<dbReference type="OrthoDB" id="510325at2759"/>
<evidence type="ECO:0000256" key="7">
    <source>
        <dbReference type="SAM" id="MobiDB-lite"/>
    </source>
</evidence>
<reference evidence="9 10" key="1">
    <citation type="submission" date="2018-08" db="EMBL/GenBank/DDBJ databases">
        <title>Draft genome of the lignicolous fungus Coniochaeta pulveracea.</title>
        <authorList>
            <person name="Borstlap C.J."/>
            <person name="De Witt R.N."/>
            <person name="Botha A."/>
            <person name="Volschenk H."/>
        </authorList>
    </citation>
    <scope>NUCLEOTIDE SEQUENCE [LARGE SCALE GENOMIC DNA]</scope>
    <source>
        <strain evidence="9 10">CAB683</strain>
    </source>
</reference>
<comment type="similarity">
    <text evidence="6">Belongs to the archaeal Rpo11/eukaryotic RPB11/RPC19 RNA polymerase subunit family.</text>
</comment>
<keyword evidence="5" id="KW-0539">Nucleus</keyword>
<accession>A0A420Y6S4</accession>
<comment type="caution">
    <text evidence="9">The sequence shown here is derived from an EMBL/GenBank/DDBJ whole genome shotgun (WGS) entry which is preliminary data.</text>
</comment>
<dbReference type="InterPro" id="IPR008193">
    <property type="entry name" value="RNA_pol_Rpb11_13-16kDa_CS"/>
</dbReference>
<evidence type="ECO:0000256" key="2">
    <source>
        <dbReference type="ARBA" id="ARBA00022079"/>
    </source>
</evidence>
<dbReference type="CDD" id="cd07029">
    <property type="entry name" value="RNAP_I_III_AC19"/>
    <property type="match status" value="1"/>
</dbReference>